<proteinExistence type="predicted"/>
<dbReference type="AlphaFoldDB" id="A0A0J1GKC5"/>
<dbReference type="PATRIC" id="fig|754436.4.peg.2944"/>
<reference evidence="1 2" key="1">
    <citation type="submission" date="2015-05" db="EMBL/GenBank/DDBJ databases">
        <title>Photobacterium galathea sp. nov.</title>
        <authorList>
            <person name="Machado H."/>
            <person name="Gram L."/>
        </authorList>
    </citation>
    <scope>NUCLEOTIDE SEQUENCE [LARGE SCALE GENOMIC DNA]</scope>
    <source>
        <strain evidence="1 2">DSM 25995</strain>
    </source>
</reference>
<evidence type="ECO:0000313" key="2">
    <source>
        <dbReference type="Proteomes" id="UP000036426"/>
    </source>
</evidence>
<gene>
    <name evidence="1" type="ORF">ABT58_13865</name>
</gene>
<protein>
    <submittedName>
        <fullName evidence="1">Uncharacterized protein</fullName>
    </submittedName>
</protein>
<keyword evidence="2" id="KW-1185">Reference proteome</keyword>
<comment type="caution">
    <text evidence="1">The sequence shown here is derived from an EMBL/GenBank/DDBJ whole genome shotgun (WGS) entry which is preliminary data.</text>
</comment>
<evidence type="ECO:0000313" key="1">
    <source>
        <dbReference type="EMBL" id="KLV00076.1"/>
    </source>
</evidence>
<name>A0A0J1GKC5_9GAMM</name>
<dbReference type="Proteomes" id="UP000036426">
    <property type="component" value="Unassembled WGS sequence"/>
</dbReference>
<sequence length="71" mass="8023">MNFFYCSSTCKPHAITRQKRVGDNGGMMRVGEKNYLVVSGAKLWKMWRPFLGATQEGKGTLSGVFFFLKNV</sequence>
<dbReference type="EMBL" id="LDOV01000025">
    <property type="protein sequence ID" value="KLV00076.1"/>
    <property type="molecule type" value="Genomic_DNA"/>
</dbReference>
<accession>A0A0J1GKC5</accession>
<organism evidence="1 2">
    <name type="scientific">Photobacterium aphoticum</name>
    <dbReference type="NCBI Taxonomy" id="754436"/>
    <lineage>
        <taxon>Bacteria</taxon>
        <taxon>Pseudomonadati</taxon>
        <taxon>Pseudomonadota</taxon>
        <taxon>Gammaproteobacteria</taxon>
        <taxon>Vibrionales</taxon>
        <taxon>Vibrionaceae</taxon>
        <taxon>Photobacterium</taxon>
    </lineage>
</organism>